<dbReference type="EC" id="2.3.1.225" evidence="10"/>
<evidence type="ECO:0000256" key="4">
    <source>
        <dbReference type="ARBA" id="ARBA00022989"/>
    </source>
</evidence>
<dbReference type="GO" id="GO:0019706">
    <property type="term" value="F:protein-cysteine S-palmitoyltransferase activity"/>
    <property type="evidence" value="ECO:0007669"/>
    <property type="project" value="UniProtKB-EC"/>
</dbReference>
<feature type="domain" description="Palmitoyltransferase DHHC" evidence="11">
    <location>
        <begin position="113"/>
        <end position="243"/>
    </location>
</feature>
<sequence>MSHSAAQRYLENALKLGILALVGFGWYLVTIHIGLGWLVNLQAKWVIGGIYLLVTNVGITACVFLYVYLCTGRKTNNVNNLQIPDLSSLTDPYPCETHQGGIASCSRNDCGSAWKPPRSHHCSVCGVCRLDFDHHCPWLGNCVTIQRQKAFLSLLIFFTVTYSIAIAPVADTLISHIDTALWESYFDLAAQKSWWNWPWSWVLVSGPLGRYIVGAVLGFRIIASELMTLRDVLRGTTSYESKKRSGRIQGAPSGKYIAIPQILASGTDEAYVVVPVPNGERLYDLGWKDNLRSLWSTPVFSKGTLLLYTWPKLNPVIVRSALRQSRDI</sequence>
<dbReference type="GO" id="GO:0016020">
    <property type="term" value="C:membrane"/>
    <property type="evidence" value="ECO:0007669"/>
    <property type="project" value="UniProtKB-SubCell"/>
</dbReference>
<evidence type="ECO:0000259" key="11">
    <source>
        <dbReference type="Pfam" id="PF01529"/>
    </source>
</evidence>
<comment type="domain">
    <text evidence="10">The DHHC domain is required for palmitoyltransferase activity.</text>
</comment>
<keyword evidence="7" id="KW-0449">Lipoprotein</keyword>
<evidence type="ECO:0000256" key="9">
    <source>
        <dbReference type="ARBA" id="ARBA00048048"/>
    </source>
</evidence>
<dbReference type="InterPro" id="IPR039859">
    <property type="entry name" value="PFA4/ZDH16/20/ERF2-like"/>
</dbReference>
<evidence type="ECO:0000256" key="10">
    <source>
        <dbReference type="RuleBase" id="RU079119"/>
    </source>
</evidence>
<feature type="transmembrane region" description="Helical" evidence="10">
    <location>
        <begin position="197"/>
        <end position="223"/>
    </location>
</feature>
<evidence type="ECO:0000256" key="5">
    <source>
        <dbReference type="ARBA" id="ARBA00023136"/>
    </source>
</evidence>
<dbReference type="Proteomes" id="UP000307440">
    <property type="component" value="Unassembled WGS sequence"/>
</dbReference>
<dbReference type="GO" id="GO:0005794">
    <property type="term" value="C:Golgi apparatus"/>
    <property type="evidence" value="ECO:0007669"/>
    <property type="project" value="TreeGrafter"/>
</dbReference>
<evidence type="ECO:0000313" key="13">
    <source>
        <dbReference type="Proteomes" id="UP000307440"/>
    </source>
</evidence>
<keyword evidence="5 10" id="KW-0472">Membrane</keyword>
<comment type="catalytic activity">
    <reaction evidence="9 10">
        <text>L-cysteinyl-[protein] + hexadecanoyl-CoA = S-hexadecanoyl-L-cysteinyl-[protein] + CoA</text>
        <dbReference type="Rhea" id="RHEA:36683"/>
        <dbReference type="Rhea" id="RHEA-COMP:10131"/>
        <dbReference type="Rhea" id="RHEA-COMP:11032"/>
        <dbReference type="ChEBI" id="CHEBI:29950"/>
        <dbReference type="ChEBI" id="CHEBI:57287"/>
        <dbReference type="ChEBI" id="CHEBI:57379"/>
        <dbReference type="ChEBI" id="CHEBI:74151"/>
        <dbReference type="EC" id="2.3.1.225"/>
    </reaction>
</comment>
<dbReference type="AlphaFoldDB" id="A0A5C3L141"/>
<keyword evidence="13" id="KW-1185">Reference proteome</keyword>
<name>A0A5C3L141_COPMA</name>
<dbReference type="PROSITE" id="PS50216">
    <property type="entry name" value="DHHC"/>
    <property type="match status" value="1"/>
</dbReference>
<comment type="similarity">
    <text evidence="10">Belongs to the DHHC palmitoyltransferase family.</text>
</comment>
<evidence type="ECO:0000256" key="2">
    <source>
        <dbReference type="ARBA" id="ARBA00022679"/>
    </source>
</evidence>
<evidence type="ECO:0000256" key="6">
    <source>
        <dbReference type="ARBA" id="ARBA00023139"/>
    </source>
</evidence>
<keyword evidence="2 10" id="KW-0808">Transferase</keyword>
<proteinExistence type="inferred from homology"/>
<evidence type="ECO:0000256" key="7">
    <source>
        <dbReference type="ARBA" id="ARBA00023288"/>
    </source>
</evidence>
<keyword evidence="4 10" id="KW-1133">Transmembrane helix</keyword>
<comment type="subcellular location">
    <subcellularLocation>
        <location evidence="1">Membrane</location>
        <topology evidence="1">Multi-pass membrane protein</topology>
    </subcellularLocation>
</comment>
<keyword evidence="6" id="KW-0564">Palmitate</keyword>
<keyword evidence="3 10" id="KW-0812">Transmembrane</keyword>
<dbReference type="STRING" id="230819.A0A5C3L141"/>
<dbReference type="InterPro" id="IPR001594">
    <property type="entry name" value="Palmitoyltrfase_DHHC"/>
</dbReference>
<dbReference type="EMBL" id="ML210177">
    <property type="protein sequence ID" value="TFK26243.1"/>
    <property type="molecule type" value="Genomic_DNA"/>
</dbReference>
<accession>A0A5C3L141</accession>
<evidence type="ECO:0000256" key="3">
    <source>
        <dbReference type="ARBA" id="ARBA00022692"/>
    </source>
</evidence>
<keyword evidence="8 10" id="KW-0012">Acyltransferase</keyword>
<dbReference type="Pfam" id="PF01529">
    <property type="entry name" value="DHHC"/>
    <property type="match status" value="1"/>
</dbReference>
<evidence type="ECO:0000256" key="8">
    <source>
        <dbReference type="ARBA" id="ARBA00023315"/>
    </source>
</evidence>
<feature type="transmembrane region" description="Helical" evidence="10">
    <location>
        <begin position="12"/>
        <end position="39"/>
    </location>
</feature>
<feature type="transmembrane region" description="Helical" evidence="10">
    <location>
        <begin position="154"/>
        <end position="177"/>
    </location>
</feature>
<dbReference type="OrthoDB" id="302728at2759"/>
<evidence type="ECO:0000256" key="1">
    <source>
        <dbReference type="ARBA" id="ARBA00004141"/>
    </source>
</evidence>
<feature type="transmembrane region" description="Helical" evidence="10">
    <location>
        <begin position="45"/>
        <end position="69"/>
    </location>
</feature>
<reference evidence="12 13" key="1">
    <citation type="journal article" date="2019" name="Nat. Ecol. Evol.">
        <title>Megaphylogeny resolves global patterns of mushroom evolution.</title>
        <authorList>
            <person name="Varga T."/>
            <person name="Krizsan K."/>
            <person name="Foldi C."/>
            <person name="Dima B."/>
            <person name="Sanchez-Garcia M."/>
            <person name="Sanchez-Ramirez S."/>
            <person name="Szollosi G.J."/>
            <person name="Szarkandi J.G."/>
            <person name="Papp V."/>
            <person name="Albert L."/>
            <person name="Andreopoulos W."/>
            <person name="Angelini C."/>
            <person name="Antonin V."/>
            <person name="Barry K.W."/>
            <person name="Bougher N.L."/>
            <person name="Buchanan P."/>
            <person name="Buyck B."/>
            <person name="Bense V."/>
            <person name="Catcheside P."/>
            <person name="Chovatia M."/>
            <person name="Cooper J."/>
            <person name="Damon W."/>
            <person name="Desjardin D."/>
            <person name="Finy P."/>
            <person name="Geml J."/>
            <person name="Haridas S."/>
            <person name="Hughes K."/>
            <person name="Justo A."/>
            <person name="Karasinski D."/>
            <person name="Kautmanova I."/>
            <person name="Kiss B."/>
            <person name="Kocsube S."/>
            <person name="Kotiranta H."/>
            <person name="LaButti K.M."/>
            <person name="Lechner B.E."/>
            <person name="Liimatainen K."/>
            <person name="Lipzen A."/>
            <person name="Lukacs Z."/>
            <person name="Mihaltcheva S."/>
            <person name="Morgado L.N."/>
            <person name="Niskanen T."/>
            <person name="Noordeloos M.E."/>
            <person name="Ohm R.A."/>
            <person name="Ortiz-Santana B."/>
            <person name="Ovrebo C."/>
            <person name="Racz N."/>
            <person name="Riley R."/>
            <person name="Savchenko A."/>
            <person name="Shiryaev A."/>
            <person name="Soop K."/>
            <person name="Spirin V."/>
            <person name="Szebenyi C."/>
            <person name="Tomsovsky M."/>
            <person name="Tulloss R.E."/>
            <person name="Uehling J."/>
            <person name="Grigoriev I.V."/>
            <person name="Vagvolgyi C."/>
            <person name="Papp T."/>
            <person name="Martin F.M."/>
            <person name="Miettinen O."/>
            <person name="Hibbett D.S."/>
            <person name="Nagy L.G."/>
        </authorList>
    </citation>
    <scope>NUCLEOTIDE SEQUENCE [LARGE SCALE GENOMIC DNA]</scope>
    <source>
        <strain evidence="12 13">CBS 121175</strain>
    </source>
</reference>
<dbReference type="PANTHER" id="PTHR22883">
    <property type="entry name" value="ZINC FINGER DHHC DOMAIN CONTAINING PROTEIN"/>
    <property type="match status" value="1"/>
</dbReference>
<protein>
    <recommendedName>
        <fullName evidence="10">Palmitoyltransferase</fullName>
        <ecNumber evidence="10">2.3.1.225</ecNumber>
    </recommendedName>
</protein>
<dbReference type="GO" id="GO:0005783">
    <property type="term" value="C:endoplasmic reticulum"/>
    <property type="evidence" value="ECO:0007669"/>
    <property type="project" value="TreeGrafter"/>
</dbReference>
<organism evidence="12 13">
    <name type="scientific">Coprinopsis marcescibilis</name>
    <name type="common">Agaric fungus</name>
    <name type="synonym">Psathyrella marcescibilis</name>
    <dbReference type="NCBI Taxonomy" id="230819"/>
    <lineage>
        <taxon>Eukaryota</taxon>
        <taxon>Fungi</taxon>
        <taxon>Dikarya</taxon>
        <taxon>Basidiomycota</taxon>
        <taxon>Agaricomycotina</taxon>
        <taxon>Agaricomycetes</taxon>
        <taxon>Agaricomycetidae</taxon>
        <taxon>Agaricales</taxon>
        <taxon>Agaricineae</taxon>
        <taxon>Psathyrellaceae</taxon>
        <taxon>Coprinopsis</taxon>
    </lineage>
</organism>
<gene>
    <name evidence="12" type="ORF">FA15DRAFT_733479</name>
</gene>
<dbReference type="GO" id="GO:0006612">
    <property type="term" value="P:protein targeting to membrane"/>
    <property type="evidence" value="ECO:0007669"/>
    <property type="project" value="TreeGrafter"/>
</dbReference>
<evidence type="ECO:0000313" key="12">
    <source>
        <dbReference type="EMBL" id="TFK26243.1"/>
    </source>
</evidence>